<reference evidence="3" key="1">
    <citation type="journal article" date="2016" name="Front. Microbiol.">
        <title>Genome Sequence of the Piezophilic, Mesophilic Sulfate-Reducing Bacterium Desulfovibrio indicus J2T.</title>
        <authorList>
            <person name="Cao J."/>
            <person name="Maignien L."/>
            <person name="Shao Z."/>
            <person name="Alain K."/>
            <person name="Jebbar M."/>
        </authorList>
    </citation>
    <scope>NUCLEOTIDE SEQUENCE</scope>
    <source>
        <strain evidence="3">JCM 32048</strain>
    </source>
</reference>
<accession>A0AA37H595</accession>
<evidence type="ECO:0000313" key="4">
    <source>
        <dbReference type="Proteomes" id="UP001055286"/>
    </source>
</evidence>
<keyword evidence="2" id="KW-0812">Transmembrane</keyword>
<organism evidence="3 4">
    <name type="scientific">Methylobacterium frigidaeris</name>
    <dbReference type="NCBI Taxonomy" id="2038277"/>
    <lineage>
        <taxon>Bacteria</taxon>
        <taxon>Pseudomonadati</taxon>
        <taxon>Pseudomonadota</taxon>
        <taxon>Alphaproteobacteria</taxon>
        <taxon>Hyphomicrobiales</taxon>
        <taxon>Methylobacteriaceae</taxon>
        <taxon>Methylobacterium</taxon>
    </lineage>
</organism>
<reference evidence="3" key="2">
    <citation type="submission" date="2021-08" db="EMBL/GenBank/DDBJ databases">
        <authorList>
            <person name="Tani A."/>
            <person name="Ola A."/>
            <person name="Ogura Y."/>
            <person name="Katsura K."/>
            <person name="Hayashi T."/>
        </authorList>
    </citation>
    <scope>NUCLEOTIDE SEQUENCE</scope>
    <source>
        <strain evidence="3">JCM 32048</strain>
    </source>
</reference>
<feature type="region of interest" description="Disordered" evidence="1">
    <location>
        <begin position="56"/>
        <end position="101"/>
    </location>
</feature>
<sequence>MFFTMTAAIGGAMTAGIWLSQDGAAAAGLAALTVGLMSAAAAASLMIRLDRRTRATDPAIEAEPVADERPRLPRRRVAGSCPPHRRRRPGQPRTARLASAL</sequence>
<name>A0AA37H595_9HYPH</name>
<proteinExistence type="predicted"/>
<comment type="caution">
    <text evidence="3">The sequence shown here is derived from an EMBL/GenBank/DDBJ whole genome shotgun (WGS) entry which is preliminary data.</text>
</comment>
<keyword evidence="4" id="KW-1185">Reference proteome</keyword>
<dbReference type="EMBL" id="BPQJ01000001">
    <property type="protein sequence ID" value="GJD59926.1"/>
    <property type="molecule type" value="Genomic_DNA"/>
</dbReference>
<evidence type="ECO:0000313" key="3">
    <source>
        <dbReference type="EMBL" id="GJD59926.1"/>
    </source>
</evidence>
<protein>
    <submittedName>
        <fullName evidence="3">Uncharacterized protein</fullName>
    </submittedName>
</protein>
<keyword evidence="2" id="KW-1133">Transmembrane helix</keyword>
<evidence type="ECO:0000256" key="2">
    <source>
        <dbReference type="SAM" id="Phobius"/>
    </source>
</evidence>
<gene>
    <name evidence="3" type="ORF">MPEAHAMD_0057</name>
</gene>
<dbReference type="RefSeq" id="WP_099905070.1">
    <property type="nucleotide sequence ID" value="NZ_BPQJ01000001.1"/>
</dbReference>
<keyword evidence="2" id="KW-0472">Membrane</keyword>
<dbReference type="Proteomes" id="UP001055286">
    <property type="component" value="Unassembled WGS sequence"/>
</dbReference>
<feature type="compositionally biased region" description="Low complexity" evidence="1">
    <location>
        <begin position="91"/>
        <end position="101"/>
    </location>
</feature>
<feature type="compositionally biased region" description="Basic residues" evidence="1">
    <location>
        <begin position="72"/>
        <end position="90"/>
    </location>
</feature>
<evidence type="ECO:0000256" key="1">
    <source>
        <dbReference type="SAM" id="MobiDB-lite"/>
    </source>
</evidence>
<dbReference type="AlphaFoldDB" id="A0AA37H595"/>
<feature type="transmembrane region" description="Helical" evidence="2">
    <location>
        <begin position="24"/>
        <end position="47"/>
    </location>
</feature>